<sequence length="323" mass="34208">MKRRYFLSLPAALLISAGNVHAQGERFPSRPIQVISTASPGSQSDTLLRFLAAEAGKALGQPLVVVSKPSAAGTIGADQAKRAPPDGHTLIFGGNTVMAANVHLIKNLGYDPVRDFEAITLVTTNPLVLVVRSSLPVKTLPEFIAYAKTRPGQLNYGVGNAGNKVAVGLLESLTGIKTVEIGFKGASDAMSELIAERLDFYVSDPLIADPFLKQGSIRALAVTAPVRLPSMRALPTMPEAGVPGYQAITTFLGFYAPRGTPKTAITALHDAFVQAITSPQGQEQFVKMGMVAKTSSPEELAAFTREQIAIWAQLVKVSGMQAQ</sequence>
<feature type="chain" id="PRO_5047221228" evidence="2">
    <location>
        <begin position="23"/>
        <end position="323"/>
    </location>
</feature>
<dbReference type="PIRSF" id="PIRSF017082">
    <property type="entry name" value="YflP"/>
    <property type="match status" value="1"/>
</dbReference>
<proteinExistence type="inferred from homology"/>
<dbReference type="RefSeq" id="WP_340343357.1">
    <property type="nucleotide sequence ID" value="NZ_JBBKZT010000007.1"/>
</dbReference>
<dbReference type="PANTHER" id="PTHR42928">
    <property type="entry name" value="TRICARBOXYLATE-BINDING PROTEIN"/>
    <property type="match status" value="1"/>
</dbReference>
<dbReference type="SUPFAM" id="SSF53850">
    <property type="entry name" value="Periplasmic binding protein-like II"/>
    <property type="match status" value="1"/>
</dbReference>
<dbReference type="InterPro" id="IPR005064">
    <property type="entry name" value="BUG"/>
</dbReference>
<evidence type="ECO:0000313" key="4">
    <source>
        <dbReference type="Proteomes" id="UP001385892"/>
    </source>
</evidence>
<organism evidence="3 4">
    <name type="scientific">Variovorax rhizosphaerae</name>
    <dbReference type="NCBI Taxonomy" id="1836200"/>
    <lineage>
        <taxon>Bacteria</taxon>
        <taxon>Pseudomonadati</taxon>
        <taxon>Pseudomonadota</taxon>
        <taxon>Betaproteobacteria</taxon>
        <taxon>Burkholderiales</taxon>
        <taxon>Comamonadaceae</taxon>
        <taxon>Variovorax</taxon>
    </lineage>
</organism>
<comment type="caution">
    <text evidence="3">The sequence shown here is derived from an EMBL/GenBank/DDBJ whole genome shotgun (WGS) entry which is preliminary data.</text>
</comment>
<keyword evidence="2" id="KW-0732">Signal</keyword>
<keyword evidence="4" id="KW-1185">Reference proteome</keyword>
<evidence type="ECO:0000256" key="1">
    <source>
        <dbReference type="ARBA" id="ARBA00006987"/>
    </source>
</evidence>
<dbReference type="Pfam" id="PF03401">
    <property type="entry name" value="TctC"/>
    <property type="match status" value="1"/>
</dbReference>
<dbReference type="PANTHER" id="PTHR42928:SF5">
    <property type="entry name" value="BLR1237 PROTEIN"/>
    <property type="match status" value="1"/>
</dbReference>
<dbReference type="Gene3D" id="3.40.190.10">
    <property type="entry name" value="Periplasmic binding protein-like II"/>
    <property type="match status" value="1"/>
</dbReference>
<dbReference type="Proteomes" id="UP001385892">
    <property type="component" value="Unassembled WGS sequence"/>
</dbReference>
<dbReference type="InterPro" id="IPR042100">
    <property type="entry name" value="Bug_dom1"/>
</dbReference>
<accession>A0ABU8WL09</accession>
<gene>
    <name evidence="3" type="ORF">WKW82_16305</name>
</gene>
<evidence type="ECO:0000313" key="3">
    <source>
        <dbReference type="EMBL" id="MEJ8848222.1"/>
    </source>
</evidence>
<evidence type="ECO:0000256" key="2">
    <source>
        <dbReference type="SAM" id="SignalP"/>
    </source>
</evidence>
<reference evidence="3 4" key="1">
    <citation type="submission" date="2024-03" db="EMBL/GenBank/DDBJ databases">
        <title>Novel species of the genus Variovorax.</title>
        <authorList>
            <person name="Liu Q."/>
            <person name="Xin Y.-H."/>
        </authorList>
    </citation>
    <scope>NUCLEOTIDE SEQUENCE [LARGE SCALE GENOMIC DNA]</scope>
    <source>
        <strain evidence="3 4">KACC 18900</strain>
    </source>
</reference>
<dbReference type="CDD" id="cd07012">
    <property type="entry name" value="PBP2_Bug_TTT"/>
    <property type="match status" value="1"/>
</dbReference>
<comment type="similarity">
    <text evidence="1">Belongs to the UPF0065 (bug) family.</text>
</comment>
<feature type="signal peptide" evidence="2">
    <location>
        <begin position="1"/>
        <end position="22"/>
    </location>
</feature>
<name>A0ABU8WL09_9BURK</name>
<dbReference type="EMBL" id="JBBKZT010000007">
    <property type="protein sequence ID" value="MEJ8848222.1"/>
    <property type="molecule type" value="Genomic_DNA"/>
</dbReference>
<protein>
    <submittedName>
        <fullName evidence="3">Tripartite tricarboxylate transporter substrate binding protein</fullName>
    </submittedName>
</protein>
<dbReference type="Gene3D" id="3.40.190.150">
    <property type="entry name" value="Bordetella uptake gene, domain 1"/>
    <property type="match status" value="1"/>
</dbReference>